<evidence type="ECO:0008006" key="4">
    <source>
        <dbReference type="Google" id="ProtNLM"/>
    </source>
</evidence>
<reference evidence="2 3" key="1">
    <citation type="submission" date="2024-09" db="EMBL/GenBank/DDBJ databases">
        <title>Nodulacao em especies de Leguminosae Basais da Amazonia e Caracterizacao dos Rizobios e Bacterias Associadas aos Nodulos.</title>
        <authorList>
            <person name="Jambeiro I.C.A."/>
            <person name="Lopes I.S."/>
            <person name="Aguiar E.R.G.R."/>
            <person name="Santos A.F.J."/>
            <person name="Dos Santos J.M.F."/>
            <person name="Gross E."/>
        </authorList>
    </citation>
    <scope>NUCLEOTIDE SEQUENCE [LARGE SCALE GENOMIC DNA]</scope>
    <source>
        <strain evidence="2 3">BRUESC1165</strain>
    </source>
</reference>
<organism evidence="2 3">
    <name type="scientific">Microvirga arabica</name>
    <dbReference type="NCBI Taxonomy" id="1128671"/>
    <lineage>
        <taxon>Bacteria</taxon>
        <taxon>Pseudomonadati</taxon>
        <taxon>Pseudomonadota</taxon>
        <taxon>Alphaproteobacteria</taxon>
        <taxon>Hyphomicrobiales</taxon>
        <taxon>Methylobacteriaceae</taxon>
        <taxon>Microvirga</taxon>
    </lineage>
</organism>
<accession>A0ABV6YH31</accession>
<dbReference type="RefSeq" id="WP_377031805.1">
    <property type="nucleotide sequence ID" value="NZ_JBHOMY010000122.1"/>
</dbReference>
<sequence>MANLARHLPIISIAFILSFPVAAADNFTNVDLAGPSEINVQLGNTNQDLEQRRRYYQTKIDRIRTHHLAVPLQESQVPFSTTKSPNKQKVVAPKEIALSESVLIEKKPSVTELAKMQYRYVSPVAEPSSAVRGKNVLVTFNWGAAWSDDGGLTFSQLDPIALFDNPKAEVGAGFCCDQVAIYSPKHDLMIWLLQGSHNDKGNTIRLLFAKGDDISARKWRVHDFSPGSIGKWEGEWFDYPDIAVNDNHLFISLNSFTIEGSDFRRSAVLRFPLAQLASYAPVKVGAFSSDAQEDFSPRFSQGSQGRMYWAAHRNTATIVVRSWDDAAAQPDRRRLVDVERWTRPDDETVKGSEGPNKRPWLGRVDGRITAGWAAHDTIGFAWTSGKIAPSDSTASYKFPHIRVAILDRAKLNEDGSSTLKPIAQPHLWSGNFAMAYPAAAPNTAGDIGLALFFGGPKHYPSSAVGVLRKENADWRSMLTLLSTGSNTPRCLRTEGVDDTCGVWGDYLGVRPDPNVKNGWYVAAHIATDKYTGKGQKAESPKVEIVFAPFRARDADNLPSAAIVNAASPGKSQ</sequence>
<dbReference type="SUPFAM" id="SSF50939">
    <property type="entry name" value="Sialidases"/>
    <property type="match status" value="1"/>
</dbReference>
<gene>
    <name evidence="2" type="ORF">ACETIH_28555</name>
</gene>
<evidence type="ECO:0000313" key="2">
    <source>
        <dbReference type="EMBL" id="MFC1460593.1"/>
    </source>
</evidence>
<feature type="signal peptide" evidence="1">
    <location>
        <begin position="1"/>
        <end position="23"/>
    </location>
</feature>
<evidence type="ECO:0000256" key="1">
    <source>
        <dbReference type="SAM" id="SignalP"/>
    </source>
</evidence>
<evidence type="ECO:0000313" key="3">
    <source>
        <dbReference type="Proteomes" id="UP001593940"/>
    </source>
</evidence>
<name>A0ABV6YH31_9HYPH</name>
<keyword evidence="3" id="KW-1185">Reference proteome</keyword>
<keyword evidence="1" id="KW-0732">Signal</keyword>
<dbReference type="InterPro" id="IPR036278">
    <property type="entry name" value="Sialidase_sf"/>
</dbReference>
<dbReference type="Proteomes" id="UP001593940">
    <property type="component" value="Unassembled WGS sequence"/>
</dbReference>
<proteinExistence type="predicted"/>
<feature type="chain" id="PRO_5047145233" description="DUF946 domain-containing protein" evidence="1">
    <location>
        <begin position="24"/>
        <end position="572"/>
    </location>
</feature>
<dbReference type="EMBL" id="JBHOMY010000122">
    <property type="protein sequence ID" value="MFC1460593.1"/>
    <property type="molecule type" value="Genomic_DNA"/>
</dbReference>
<protein>
    <recommendedName>
        <fullName evidence="4">DUF946 domain-containing protein</fullName>
    </recommendedName>
</protein>
<comment type="caution">
    <text evidence="2">The sequence shown here is derived from an EMBL/GenBank/DDBJ whole genome shotgun (WGS) entry which is preliminary data.</text>
</comment>